<dbReference type="eggNOG" id="ENOG502QUUQ">
    <property type="taxonomic scope" value="Eukaryota"/>
</dbReference>
<evidence type="ECO:0000256" key="10">
    <source>
        <dbReference type="SAM" id="MobiDB-lite"/>
    </source>
</evidence>
<feature type="compositionally biased region" description="Basic and acidic residues" evidence="10">
    <location>
        <begin position="449"/>
        <end position="479"/>
    </location>
</feature>
<name>A0A1I8MIJ5_MUSDO</name>
<evidence type="ECO:0000256" key="8">
    <source>
        <dbReference type="ARBA" id="ARBA00022989"/>
    </source>
</evidence>
<dbReference type="GO" id="GO:0006898">
    <property type="term" value="P:receptor-mediated endocytosis"/>
    <property type="evidence" value="ECO:0007669"/>
    <property type="project" value="TreeGrafter"/>
</dbReference>
<keyword evidence="8 11" id="KW-1133">Transmembrane helix</keyword>
<keyword evidence="7" id="KW-0653">Protein transport</keyword>
<organism evidence="13">
    <name type="scientific">Musca domestica</name>
    <name type="common">House fly</name>
    <dbReference type="NCBI Taxonomy" id="7370"/>
    <lineage>
        <taxon>Eukaryota</taxon>
        <taxon>Metazoa</taxon>
        <taxon>Ecdysozoa</taxon>
        <taxon>Arthropoda</taxon>
        <taxon>Hexapoda</taxon>
        <taxon>Insecta</taxon>
        <taxon>Pterygota</taxon>
        <taxon>Neoptera</taxon>
        <taxon>Endopterygota</taxon>
        <taxon>Diptera</taxon>
        <taxon>Brachycera</taxon>
        <taxon>Muscomorpha</taxon>
        <taxon>Muscoidea</taxon>
        <taxon>Muscidae</taxon>
        <taxon>Musca</taxon>
    </lineage>
</organism>
<keyword evidence="4" id="KW-1003">Cell membrane</keyword>
<dbReference type="RefSeq" id="XP_005186437.2">
    <property type="nucleotide sequence ID" value="XM_005186380.4"/>
</dbReference>
<dbReference type="Pfam" id="PF14828">
    <property type="entry name" value="Amnionless"/>
    <property type="match status" value="1"/>
</dbReference>
<keyword evidence="6 12" id="KW-0732">Signal</keyword>
<evidence type="ECO:0000256" key="6">
    <source>
        <dbReference type="ARBA" id="ARBA00022729"/>
    </source>
</evidence>
<protein>
    <recommendedName>
        <fullName evidence="2">Protein amnionless</fullName>
    </recommendedName>
</protein>
<dbReference type="OrthoDB" id="1898221at2759"/>
<feature type="compositionally biased region" description="Acidic residues" evidence="10">
    <location>
        <begin position="499"/>
        <end position="510"/>
    </location>
</feature>
<evidence type="ECO:0000256" key="9">
    <source>
        <dbReference type="ARBA" id="ARBA00023136"/>
    </source>
</evidence>
<evidence type="ECO:0000256" key="1">
    <source>
        <dbReference type="ARBA" id="ARBA00004251"/>
    </source>
</evidence>
<dbReference type="GO" id="GO:0016324">
    <property type="term" value="C:apical plasma membrane"/>
    <property type="evidence" value="ECO:0007669"/>
    <property type="project" value="TreeGrafter"/>
</dbReference>
<dbReference type="VEuPathDB" id="VectorBase:MDOA005250"/>
<proteinExistence type="predicted"/>
<dbReference type="InterPro" id="IPR026112">
    <property type="entry name" value="AMN"/>
</dbReference>
<dbReference type="EnsemblMetazoa" id="MDOA005250-RA">
    <property type="protein sequence ID" value="MDOA005250-PA"/>
    <property type="gene ID" value="MDOA005250"/>
</dbReference>
<comment type="subcellular location">
    <subcellularLocation>
        <location evidence="1">Cell membrane</location>
        <topology evidence="1">Single-pass type I membrane protein</topology>
    </subcellularLocation>
</comment>
<feature type="region of interest" description="Disordered" evidence="10">
    <location>
        <begin position="449"/>
        <end position="535"/>
    </location>
</feature>
<dbReference type="VEuPathDB" id="VectorBase:MDOMA2_013626"/>
<gene>
    <name evidence="13" type="primary">101900157</name>
</gene>
<dbReference type="AlphaFoldDB" id="A0A1I8MIJ5"/>
<feature type="chain" id="PRO_5044560417" description="Protein amnionless" evidence="12">
    <location>
        <begin position="23"/>
        <end position="535"/>
    </location>
</feature>
<dbReference type="GO" id="GO:0015031">
    <property type="term" value="P:protein transport"/>
    <property type="evidence" value="ECO:0007669"/>
    <property type="project" value="UniProtKB-KW"/>
</dbReference>
<evidence type="ECO:0000256" key="5">
    <source>
        <dbReference type="ARBA" id="ARBA00022692"/>
    </source>
</evidence>
<accession>A0A1I8MIJ5</accession>
<reference evidence="13" key="1">
    <citation type="submission" date="2020-05" db="UniProtKB">
        <authorList>
            <consortium name="EnsemblMetazoa"/>
        </authorList>
    </citation>
    <scope>IDENTIFICATION</scope>
    <source>
        <strain evidence="13">Aabys</strain>
    </source>
</reference>
<evidence type="ECO:0000256" key="12">
    <source>
        <dbReference type="SAM" id="SignalP"/>
    </source>
</evidence>
<keyword evidence="3" id="KW-0813">Transport</keyword>
<keyword evidence="5 11" id="KW-0812">Transmembrane</keyword>
<feature type="signal peptide" evidence="12">
    <location>
        <begin position="1"/>
        <end position="22"/>
    </location>
</feature>
<dbReference type="PANTHER" id="PTHR14995:SF2">
    <property type="entry name" value="PROTEIN AMNIONLESS"/>
    <property type="match status" value="1"/>
</dbReference>
<evidence type="ECO:0000256" key="4">
    <source>
        <dbReference type="ARBA" id="ARBA00022475"/>
    </source>
</evidence>
<dbReference type="GO" id="GO:0030139">
    <property type="term" value="C:endocytic vesicle"/>
    <property type="evidence" value="ECO:0007669"/>
    <property type="project" value="TreeGrafter"/>
</dbReference>
<evidence type="ECO:0000256" key="11">
    <source>
        <dbReference type="SAM" id="Phobius"/>
    </source>
</evidence>
<dbReference type="KEGG" id="mde:101900157"/>
<sequence>MLEFLRPAIWLLLLLHISNTMATKWLVDSPGFDNPAAWLDEHLPCSREQVIFPETYQALLPLPSHVDVGGFVLPKDGAIFLPRESTITLEGNANDRDCDKGKAFLKEPKIRKWFDPKTWRSSNDFAANKAIPDMERVPCNNESVVIQANGPLALDLENIEYLRMGQMSFAGSLLSRDYLRQLLYNDLGQFLFKNQAGVMVEFYHHDVCGCHKDFNNFGEPICHNIVESCERPHCLVPVMPYGSCCAICGAVIKFQVEFCEDGRLHILEDILKWAVRDQDMQDDLDYYVNYVNSQNYGNYLQAVIVDRDGYKEKSINFLSKLNETLDWRAKLKLDKQHIFGIEYSGRPYNPNVTFGSILLILLCLMFVSVVALVIFAHYQPDNHYLHYVPRWVYDPNRWRSLFQRRDAVFARFDNARASVMTTADVGGRSAAEGFRMGYDAESGDVRSKRAFDNPLFDEKPTTSKERGGAGKEGGEELKDPPQLVMESVDMTDTTLNANVDDDDNEDEQELTEIKLETTSSSSDDEDESKEQETKE</sequence>
<dbReference type="PANTHER" id="PTHR14995">
    <property type="entry name" value="AMNIONLESS"/>
    <property type="match status" value="1"/>
</dbReference>
<evidence type="ECO:0000256" key="2">
    <source>
        <dbReference type="ARBA" id="ARBA00021200"/>
    </source>
</evidence>
<evidence type="ECO:0000256" key="7">
    <source>
        <dbReference type="ARBA" id="ARBA00022927"/>
    </source>
</evidence>
<keyword evidence="9 11" id="KW-0472">Membrane</keyword>
<feature type="transmembrane region" description="Helical" evidence="11">
    <location>
        <begin position="354"/>
        <end position="376"/>
    </location>
</feature>
<evidence type="ECO:0000256" key="3">
    <source>
        <dbReference type="ARBA" id="ARBA00022448"/>
    </source>
</evidence>
<evidence type="ECO:0000313" key="13">
    <source>
        <dbReference type="EnsemblMetazoa" id="MDOA005250-PA"/>
    </source>
</evidence>